<dbReference type="RefSeq" id="WP_004579177.1">
    <property type="nucleotide sequence ID" value="NZ_AP028878.1"/>
</dbReference>
<dbReference type="eggNOG" id="COG1017">
    <property type="taxonomic scope" value="Bacteria"/>
</dbReference>
<dbReference type="Pfam" id="PF00042">
    <property type="entry name" value="Globin"/>
    <property type="match status" value="1"/>
</dbReference>
<dbReference type="CDD" id="cd01040">
    <property type="entry name" value="Mb-like"/>
    <property type="match status" value="1"/>
</dbReference>
<comment type="similarity">
    <text evidence="1">Belongs to the globin family.</text>
</comment>
<keyword evidence="1" id="KW-0479">Metal-binding</keyword>
<dbReference type="STRING" id="626887.J057_06006"/>
<dbReference type="InterPro" id="IPR009050">
    <property type="entry name" value="Globin-like_sf"/>
</dbReference>
<organism evidence="3 4">
    <name type="scientific">Marinobacter nanhaiticus D15-8W</name>
    <dbReference type="NCBI Taxonomy" id="626887"/>
    <lineage>
        <taxon>Bacteria</taxon>
        <taxon>Pseudomonadati</taxon>
        <taxon>Pseudomonadota</taxon>
        <taxon>Gammaproteobacteria</taxon>
        <taxon>Pseudomonadales</taxon>
        <taxon>Marinobacteraceae</taxon>
        <taxon>Marinobacter</taxon>
    </lineage>
</organism>
<dbReference type="AlphaFoldDB" id="N6VXA1"/>
<dbReference type="SUPFAM" id="SSF46458">
    <property type="entry name" value="Globin-like"/>
    <property type="match status" value="1"/>
</dbReference>
<keyword evidence="1" id="KW-0561">Oxygen transport</keyword>
<dbReference type="Gene3D" id="1.10.490.10">
    <property type="entry name" value="Globins"/>
    <property type="match status" value="1"/>
</dbReference>
<evidence type="ECO:0000259" key="2">
    <source>
        <dbReference type="PROSITE" id="PS01033"/>
    </source>
</evidence>
<dbReference type="InterPro" id="IPR000971">
    <property type="entry name" value="Globin"/>
</dbReference>
<dbReference type="GO" id="GO:0020037">
    <property type="term" value="F:heme binding"/>
    <property type="evidence" value="ECO:0007669"/>
    <property type="project" value="InterPro"/>
</dbReference>
<keyword evidence="1" id="KW-0349">Heme</keyword>
<gene>
    <name evidence="3" type="ORF">J057_06006</name>
</gene>
<name>N6VXA1_9GAMM</name>
<dbReference type="HOGENOM" id="CLU_153827_0_0_6"/>
<dbReference type="GO" id="GO:0019825">
    <property type="term" value="F:oxygen binding"/>
    <property type="evidence" value="ECO:0007669"/>
    <property type="project" value="InterPro"/>
</dbReference>
<sequence>MRSVASKDSDIVFQSYGRCCNNEIFFIDFYDRFMSSSPAIFERFRETDMKQQRHLLRNGIMQLVLYSRGMSDAKLRSLGKSHDRHGYNIRPEWYELWIEALIATLREHDPVFSPEVETAWRRAIAPGVELIRGAY</sequence>
<feature type="domain" description="Globin" evidence="2">
    <location>
        <begin position="1"/>
        <end position="135"/>
    </location>
</feature>
<dbReference type="EMBL" id="APLQ01000011">
    <property type="protein sequence ID" value="ENO14880.1"/>
    <property type="molecule type" value="Genomic_DNA"/>
</dbReference>
<dbReference type="InterPro" id="IPR012292">
    <property type="entry name" value="Globin/Proto"/>
</dbReference>
<comment type="caution">
    <text evidence="3">The sequence shown here is derived from an EMBL/GenBank/DDBJ whole genome shotgun (WGS) entry which is preliminary data.</text>
</comment>
<keyword evidence="1" id="KW-0408">Iron</keyword>
<dbReference type="PATRIC" id="fig|626887.3.peg.1198"/>
<dbReference type="PROSITE" id="PS01033">
    <property type="entry name" value="GLOBIN"/>
    <property type="match status" value="1"/>
</dbReference>
<keyword evidence="4" id="KW-1185">Reference proteome</keyword>
<evidence type="ECO:0000313" key="3">
    <source>
        <dbReference type="EMBL" id="ENO14880.1"/>
    </source>
</evidence>
<keyword evidence="1" id="KW-0813">Transport</keyword>
<dbReference type="GO" id="GO:0005344">
    <property type="term" value="F:oxygen carrier activity"/>
    <property type="evidence" value="ECO:0007669"/>
    <property type="project" value="UniProtKB-KW"/>
</dbReference>
<dbReference type="OrthoDB" id="980856at2"/>
<evidence type="ECO:0000256" key="1">
    <source>
        <dbReference type="RuleBase" id="RU000356"/>
    </source>
</evidence>
<dbReference type="Proteomes" id="UP000013165">
    <property type="component" value="Unassembled WGS sequence"/>
</dbReference>
<protein>
    <submittedName>
        <fullName evidence="3">Globin</fullName>
    </submittedName>
</protein>
<dbReference type="InterPro" id="IPR044399">
    <property type="entry name" value="Mb-like_M"/>
</dbReference>
<evidence type="ECO:0000313" key="4">
    <source>
        <dbReference type="Proteomes" id="UP000013165"/>
    </source>
</evidence>
<proteinExistence type="inferred from homology"/>
<accession>N6VXA1</accession>
<reference evidence="3 4" key="1">
    <citation type="journal article" date="2013" name="Genome Announc.">
        <title>Genome Sequence of the Polycyclic Aromatic Hydrocarbon-Degrading Bacterium Strain Marinobacter nanhaiticus D15-8WT.</title>
        <authorList>
            <person name="Cui Z."/>
            <person name="Gao W."/>
            <person name="Li Q."/>
            <person name="Xu G."/>
            <person name="Zheng L."/>
        </authorList>
    </citation>
    <scope>NUCLEOTIDE SEQUENCE [LARGE SCALE GENOMIC DNA]</scope>
    <source>
        <strain evidence="3 4">D15-8W</strain>
    </source>
</reference>